<name>A0A645GWA8_9ZZZZ</name>
<sequence>MFVFMQVIHSDFCFADDGFTQQLLPFRPIQQTGAGREKLLIFPENHIAVGCIGDAAVLYDKRFIALPSPVIQRIQPGPVGKLERIIYVIRLYKPKRPDYFRGICRKSDVADSLFVLDPALHFLIAKRLGQHHFEARQLRSGKSEILRSPPHPFNVSL</sequence>
<proteinExistence type="predicted"/>
<dbReference type="EMBL" id="VSSQ01082476">
    <property type="protein sequence ID" value="MPN31085.1"/>
    <property type="molecule type" value="Genomic_DNA"/>
</dbReference>
<protein>
    <submittedName>
        <fullName evidence="1">Uncharacterized protein</fullName>
    </submittedName>
</protein>
<gene>
    <name evidence="1" type="ORF">SDC9_178559</name>
</gene>
<accession>A0A645GWA8</accession>
<comment type="caution">
    <text evidence="1">The sequence shown here is derived from an EMBL/GenBank/DDBJ whole genome shotgun (WGS) entry which is preliminary data.</text>
</comment>
<reference evidence="1" key="1">
    <citation type="submission" date="2019-08" db="EMBL/GenBank/DDBJ databases">
        <authorList>
            <person name="Kucharzyk K."/>
            <person name="Murdoch R.W."/>
            <person name="Higgins S."/>
            <person name="Loffler F."/>
        </authorList>
    </citation>
    <scope>NUCLEOTIDE SEQUENCE</scope>
</reference>
<dbReference type="AlphaFoldDB" id="A0A645GWA8"/>
<evidence type="ECO:0000313" key="1">
    <source>
        <dbReference type="EMBL" id="MPN31085.1"/>
    </source>
</evidence>
<organism evidence="1">
    <name type="scientific">bioreactor metagenome</name>
    <dbReference type="NCBI Taxonomy" id="1076179"/>
    <lineage>
        <taxon>unclassified sequences</taxon>
        <taxon>metagenomes</taxon>
        <taxon>ecological metagenomes</taxon>
    </lineage>
</organism>